<keyword evidence="1" id="KW-1133">Transmembrane helix</keyword>
<feature type="transmembrane region" description="Helical" evidence="1">
    <location>
        <begin position="56"/>
        <end position="79"/>
    </location>
</feature>
<dbReference type="EMBL" id="BKCJ010554108">
    <property type="protein sequence ID" value="GFB10993.1"/>
    <property type="molecule type" value="Genomic_DNA"/>
</dbReference>
<keyword evidence="1" id="KW-0812">Transmembrane</keyword>
<proteinExistence type="predicted"/>
<evidence type="ECO:0000256" key="1">
    <source>
        <dbReference type="SAM" id="Phobius"/>
    </source>
</evidence>
<sequence length="81" mass="9261">ANSVRLGLRSVVSLNLVLVFVFNFEFGFGFELPSVWRYCGAGVSVDLFKAPMALYYLWRCDQSTTFLFVLCALLCTWSYKI</sequence>
<gene>
    <name evidence="2" type="ORF">Tci_682964</name>
</gene>
<feature type="transmembrane region" description="Helical" evidence="1">
    <location>
        <begin position="12"/>
        <end position="36"/>
    </location>
</feature>
<name>A0A699L087_TANCI</name>
<reference evidence="2" key="1">
    <citation type="journal article" date="2019" name="Sci. Rep.">
        <title>Draft genome of Tanacetum cinerariifolium, the natural source of mosquito coil.</title>
        <authorList>
            <person name="Yamashiro T."/>
            <person name="Shiraishi A."/>
            <person name="Satake H."/>
            <person name="Nakayama K."/>
        </authorList>
    </citation>
    <scope>NUCLEOTIDE SEQUENCE</scope>
</reference>
<keyword evidence="1" id="KW-0472">Membrane</keyword>
<accession>A0A699L087</accession>
<dbReference type="AlphaFoldDB" id="A0A699L087"/>
<feature type="non-terminal residue" evidence="2">
    <location>
        <position position="1"/>
    </location>
</feature>
<organism evidence="2">
    <name type="scientific">Tanacetum cinerariifolium</name>
    <name type="common">Dalmatian daisy</name>
    <name type="synonym">Chrysanthemum cinerariifolium</name>
    <dbReference type="NCBI Taxonomy" id="118510"/>
    <lineage>
        <taxon>Eukaryota</taxon>
        <taxon>Viridiplantae</taxon>
        <taxon>Streptophyta</taxon>
        <taxon>Embryophyta</taxon>
        <taxon>Tracheophyta</taxon>
        <taxon>Spermatophyta</taxon>
        <taxon>Magnoliopsida</taxon>
        <taxon>eudicotyledons</taxon>
        <taxon>Gunneridae</taxon>
        <taxon>Pentapetalae</taxon>
        <taxon>asterids</taxon>
        <taxon>campanulids</taxon>
        <taxon>Asterales</taxon>
        <taxon>Asteraceae</taxon>
        <taxon>Asteroideae</taxon>
        <taxon>Anthemideae</taxon>
        <taxon>Anthemidinae</taxon>
        <taxon>Tanacetum</taxon>
    </lineage>
</organism>
<protein>
    <submittedName>
        <fullName evidence="2">Uncharacterized protein</fullName>
    </submittedName>
</protein>
<evidence type="ECO:0000313" key="2">
    <source>
        <dbReference type="EMBL" id="GFB10993.1"/>
    </source>
</evidence>
<comment type="caution">
    <text evidence="2">The sequence shown here is derived from an EMBL/GenBank/DDBJ whole genome shotgun (WGS) entry which is preliminary data.</text>
</comment>